<dbReference type="Proteomes" id="UP000654482">
    <property type="component" value="Unassembled WGS sequence"/>
</dbReference>
<keyword evidence="1" id="KW-1133">Transmembrane helix</keyword>
<evidence type="ECO:0000313" key="2">
    <source>
        <dbReference type="EMBL" id="MBE9114999.1"/>
    </source>
</evidence>
<reference evidence="2" key="1">
    <citation type="submission" date="2020-10" db="EMBL/GenBank/DDBJ databases">
        <authorList>
            <person name="Castelo-Branco R."/>
            <person name="Eusebio N."/>
            <person name="Adriana R."/>
            <person name="Vieira A."/>
            <person name="Brugerolle De Fraissinette N."/>
            <person name="Rezende De Castro R."/>
            <person name="Schneider M.P."/>
            <person name="Vasconcelos V."/>
            <person name="Leao P.N."/>
        </authorList>
    </citation>
    <scope>NUCLEOTIDE SEQUENCE</scope>
    <source>
        <strain evidence="2">LEGE 07157</strain>
    </source>
</reference>
<dbReference type="AlphaFoldDB" id="A0A8J7DNQ4"/>
<organism evidence="2 3">
    <name type="scientific">Lusitaniella coriacea LEGE 07157</name>
    <dbReference type="NCBI Taxonomy" id="945747"/>
    <lineage>
        <taxon>Bacteria</taxon>
        <taxon>Bacillati</taxon>
        <taxon>Cyanobacteriota</taxon>
        <taxon>Cyanophyceae</taxon>
        <taxon>Spirulinales</taxon>
        <taxon>Lusitaniellaceae</taxon>
        <taxon>Lusitaniella</taxon>
    </lineage>
</organism>
<accession>A0A8J7DNQ4</accession>
<proteinExistence type="predicted"/>
<keyword evidence="1" id="KW-0472">Membrane</keyword>
<evidence type="ECO:0000256" key="1">
    <source>
        <dbReference type="SAM" id="Phobius"/>
    </source>
</evidence>
<dbReference type="EMBL" id="JADEWZ010000004">
    <property type="protein sequence ID" value="MBE9114999.1"/>
    <property type="molecule type" value="Genomic_DNA"/>
</dbReference>
<keyword evidence="3" id="KW-1185">Reference proteome</keyword>
<name>A0A8J7DNQ4_9CYAN</name>
<comment type="caution">
    <text evidence="2">The sequence shown here is derived from an EMBL/GenBank/DDBJ whole genome shotgun (WGS) entry which is preliminary data.</text>
</comment>
<keyword evidence="1" id="KW-0812">Transmembrane</keyword>
<gene>
    <name evidence="2" type="ORF">IQ249_03710</name>
</gene>
<sequence length="52" mass="5719">MKSGSWISFGIMLLMSLVLSSRFQATESLLYVYLGVAAIALVLKLIKSINLK</sequence>
<protein>
    <submittedName>
        <fullName evidence="2">Uncharacterized protein</fullName>
    </submittedName>
</protein>
<evidence type="ECO:0000313" key="3">
    <source>
        <dbReference type="Proteomes" id="UP000654482"/>
    </source>
</evidence>
<feature type="transmembrane region" description="Helical" evidence="1">
    <location>
        <begin position="30"/>
        <end position="46"/>
    </location>
</feature>
<dbReference type="RefSeq" id="WP_194028091.1">
    <property type="nucleotide sequence ID" value="NZ_JADEWZ010000004.1"/>
</dbReference>